<name>A0A0F9A2F3_9ZZZZ</name>
<evidence type="ECO:0000313" key="1">
    <source>
        <dbReference type="EMBL" id="KKL03680.1"/>
    </source>
</evidence>
<feature type="non-terminal residue" evidence="1">
    <location>
        <position position="1"/>
    </location>
</feature>
<organism evidence="1">
    <name type="scientific">marine sediment metagenome</name>
    <dbReference type="NCBI Taxonomy" id="412755"/>
    <lineage>
        <taxon>unclassified sequences</taxon>
        <taxon>metagenomes</taxon>
        <taxon>ecological metagenomes</taxon>
    </lineage>
</organism>
<dbReference type="EMBL" id="LAZR01044833">
    <property type="protein sequence ID" value="KKL03680.1"/>
    <property type="molecule type" value="Genomic_DNA"/>
</dbReference>
<protein>
    <submittedName>
        <fullName evidence="1">Uncharacterized protein</fullName>
    </submittedName>
</protein>
<reference evidence="1" key="1">
    <citation type="journal article" date="2015" name="Nature">
        <title>Complex archaea that bridge the gap between prokaryotes and eukaryotes.</title>
        <authorList>
            <person name="Spang A."/>
            <person name="Saw J.H."/>
            <person name="Jorgensen S.L."/>
            <person name="Zaremba-Niedzwiedzka K."/>
            <person name="Martijn J."/>
            <person name="Lind A.E."/>
            <person name="van Eijk R."/>
            <person name="Schleper C."/>
            <person name="Guy L."/>
            <person name="Ettema T.J."/>
        </authorList>
    </citation>
    <scope>NUCLEOTIDE SEQUENCE</scope>
</reference>
<dbReference type="AlphaFoldDB" id="A0A0F9A2F3"/>
<accession>A0A0F9A2F3</accession>
<comment type="caution">
    <text evidence="1">The sequence shown here is derived from an EMBL/GenBank/DDBJ whole genome shotgun (WGS) entry which is preliminary data.</text>
</comment>
<sequence>APGNLWLWFDKWTFDSFVHHAPKLAEEAGIECVDLLYGRHRPRDRRVVASLIFHADDKEPSMLEHSGDVILDFLVNLPGRW</sequence>
<gene>
    <name evidence="1" type="ORF">LCGC14_2623720</name>
</gene>
<proteinExistence type="predicted"/>